<accession>B8HMF7</accession>
<feature type="transmembrane region" description="Helical" evidence="7">
    <location>
        <begin position="491"/>
        <end position="510"/>
    </location>
</feature>
<proteinExistence type="predicted"/>
<feature type="transmembrane region" description="Helical" evidence="7">
    <location>
        <begin position="382"/>
        <end position="402"/>
    </location>
</feature>
<dbReference type="InterPro" id="IPR010217">
    <property type="entry name" value="NU5C2"/>
</dbReference>
<dbReference type="NCBIfam" id="NF005633">
    <property type="entry name" value="PRK07390.1"/>
    <property type="match status" value="1"/>
</dbReference>
<keyword evidence="10" id="KW-0560">Oxidoreductase</keyword>
<feature type="transmembrane region" description="Helical" evidence="7">
    <location>
        <begin position="282"/>
        <end position="304"/>
    </location>
</feature>
<dbReference type="InterPro" id="IPR001750">
    <property type="entry name" value="ND/Mrp_TM"/>
</dbReference>
<keyword evidence="3 7" id="KW-1133">Transmembrane helix</keyword>
<feature type="transmembrane region" description="Helical" evidence="7">
    <location>
        <begin position="414"/>
        <end position="440"/>
    </location>
</feature>
<evidence type="ECO:0000256" key="7">
    <source>
        <dbReference type="SAM" id="Phobius"/>
    </source>
</evidence>
<feature type="transmembrane region" description="Helical" evidence="7">
    <location>
        <begin position="452"/>
        <end position="471"/>
    </location>
</feature>
<dbReference type="KEGG" id="cyn:Cyan7425_4861"/>
<organism evidence="10">
    <name type="scientific">Cyanothece sp. (strain PCC 7425 / ATCC 29141)</name>
    <dbReference type="NCBI Taxonomy" id="395961"/>
    <lineage>
        <taxon>Bacteria</taxon>
        <taxon>Bacillati</taxon>
        <taxon>Cyanobacteriota</taxon>
        <taxon>Cyanophyceae</taxon>
        <taxon>Gomontiellales</taxon>
        <taxon>Cyanothecaceae</taxon>
        <taxon>Cyanothece</taxon>
    </lineage>
</organism>
<feature type="domain" description="NADH:quinone oxidoreductase/Mrp antiporter transmembrane" evidence="8">
    <location>
        <begin position="140"/>
        <end position="420"/>
    </location>
</feature>
<evidence type="ECO:0000256" key="4">
    <source>
        <dbReference type="ARBA" id="ARBA00023136"/>
    </source>
</evidence>
<feature type="transmembrane region" description="Helical" evidence="7">
    <location>
        <begin position="125"/>
        <end position="148"/>
    </location>
</feature>
<dbReference type="AlphaFoldDB" id="B8HMF7"/>
<dbReference type="HOGENOM" id="CLU_007100_6_3_3"/>
<feature type="transmembrane region" description="Helical" evidence="7">
    <location>
        <begin position="335"/>
        <end position="361"/>
    </location>
</feature>
<dbReference type="InterPro" id="IPR001516">
    <property type="entry name" value="Proton_antipo_N"/>
</dbReference>
<dbReference type="GO" id="GO:0012505">
    <property type="term" value="C:endomembrane system"/>
    <property type="evidence" value="ECO:0007669"/>
    <property type="project" value="UniProtKB-SubCell"/>
</dbReference>
<reference evidence="10" key="1">
    <citation type="submission" date="2009-01" db="EMBL/GenBank/DDBJ databases">
        <title>Complete sequence of chromosome Cyanothece sp. PCC 7425.</title>
        <authorList>
            <consortium name="US DOE Joint Genome Institute"/>
            <person name="Lucas S."/>
            <person name="Copeland A."/>
            <person name="Lapidus A."/>
            <person name="Glavina del Rio T."/>
            <person name="Dalin E."/>
            <person name="Tice H."/>
            <person name="Bruce D."/>
            <person name="Goodwin L."/>
            <person name="Pitluck S."/>
            <person name="Sims D."/>
            <person name="Meineke L."/>
            <person name="Brettin T."/>
            <person name="Detter J.C."/>
            <person name="Han C."/>
            <person name="Larimer F."/>
            <person name="Land M."/>
            <person name="Hauser L."/>
            <person name="Kyrpides N."/>
            <person name="Ovchinnikova G."/>
            <person name="Liberton M."/>
            <person name="Stoeckel J."/>
            <person name="Banerjee A."/>
            <person name="Singh A."/>
            <person name="Page L."/>
            <person name="Sato H."/>
            <person name="Zhao L."/>
            <person name="Sherman L."/>
            <person name="Pakrasi H."/>
            <person name="Richardson P."/>
        </authorList>
    </citation>
    <scope>NUCLEOTIDE SEQUENCE</scope>
    <source>
        <strain evidence="10">PCC 7425</strain>
    </source>
</reference>
<feature type="transmembrane region" description="Helical" evidence="7">
    <location>
        <begin position="311"/>
        <end position="329"/>
    </location>
</feature>
<comment type="function">
    <text evidence="5">NDH-1 shuttles electrons from NAD(P)H, via FMN and iron-sulfur (Fe-S) centers, to quinones in the respiratory chain. The immediate electron acceptor for the enzyme in this species is believed to be plastoquinone. Couples the redox reaction to proton translocation (for every two electrons transferred, four hydrogen ions are translocated across the cytoplasmic membrane), and thus conserves the redox energy in a proton gradient.</text>
</comment>
<dbReference type="GO" id="GO:0042773">
    <property type="term" value="P:ATP synthesis coupled electron transport"/>
    <property type="evidence" value="ECO:0007669"/>
    <property type="project" value="InterPro"/>
</dbReference>
<evidence type="ECO:0000313" key="10">
    <source>
        <dbReference type="EMBL" id="ACL47164.1"/>
    </source>
</evidence>
<evidence type="ECO:0000256" key="6">
    <source>
        <dbReference type="RuleBase" id="RU000320"/>
    </source>
</evidence>
<sequence>MTHLLVQNIWLVPVYSLIGALISVLWFPSVIRRTGPRPSGYVNAIMTLVSFIHSVLAFVALNHQPAEHLSITWLKVANLNLTLPIEVSSLTVGALVVITGINVLAQIFAIGYLEMDWGWARFYSLLALFEAGMCALVLCDSLFFAYMILEILTLATYLLVGLWFNQALVIAGARDAFLTKRIGDLLLLMGVLGVYPLAGTWDFSQLAVWAQTAQVDPKVLSLVGIALIAGPMGKCAQFPLHLWLDEAMEGPLPASILRNSVVVATGAWVLIKLQPFLALSPFALSASVFIGAVTALGGTLMAIAQIDIKRTLSYLVSAYMGLIFIAVGMQQTEAAFQLMLIHAIAMALLMMGCGNVIWNCVTQDLRQFGGLWSRRPISGSSFIVGAAALVALPPLGGFWGMLKLLEGLWDSHPLLVALLIGVNATAAFSLTRTFCLVWGGKPKPMTARSPEVFWPMILPTVIMMGFALHLPLLMQATGLLPSWDSVQPDQALILTGSSVLGCLVSAFVYLSPAIPKPVPVPKVVQDFLSYLTWVPSEAPGRRDPVMFSQPNGLTPGLYRTGVVFVINLVSEFTSWLDKNMVDGIVNLFGSATIFSGQTLRYITAGQSQFYILTILLGTALIGILLCWPVLANLTLVSGS</sequence>
<dbReference type="PANTHER" id="PTHR42829:SF2">
    <property type="entry name" value="NADH-UBIQUINONE OXIDOREDUCTASE CHAIN 5"/>
    <property type="match status" value="1"/>
</dbReference>
<feature type="domain" description="NADH-Ubiquinone oxidoreductase (complex I) chain 5 N-terminal" evidence="9">
    <location>
        <begin position="73"/>
        <end position="123"/>
    </location>
</feature>
<protein>
    <submittedName>
        <fullName evidence="10">NAD(P)H dehydrogenase, subunit NdhF3 family</fullName>
        <ecNumber evidence="10">1.6.99.5</ecNumber>
    </submittedName>
</protein>
<gene>
    <name evidence="10" type="ordered locus">Cyan7425_4861</name>
</gene>
<dbReference type="eggNOG" id="COG1009">
    <property type="taxonomic scope" value="Bacteria"/>
</dbReference>
<dbReference type="STRING" id="395961.Cyan7425_4861"/>
<dbReference type="OrthoDB" id="9807568at2"/>
<dbReference type="InterPro" id="IPR003945">
    <property type="entry name" value="NU5C-like"/>
</dbReference>
<feature type="transmembrane region" description="Helical" evidence="7">
    <location>
        <begin position="90"/>
        <end position="113"/>
    </location>
</feature>
<feature type="transmembrane region" description="Helical" evidence="7">
    <location>
        <begin position="6"/>
        <end position="28"/>
    </location>
</feature>
<evidence type="ECO:0000256" key="1">
    <source>
        <dbReference type="ARBA" id="ARBA00004127"/>
    </source>
</evidence>
<feature type="transmembrane region" description="Helical" evidence="7">
    <location>
        <begin position="40"/>
        <end position="61"/>
    </location>
</feature>
<dbReference type="Pfam" id="PF00662">
    <property type="entry name" value="Proton_antipo_N"/>
    <property type="match status" value="1"/>
</dbReference>
<evidence type="ECO:0000259" key="9">
    <source>
        <dbReference type="Pfam" id="PF00662"/>
    </source>
</evidence>
<dbReference type="NCBIfam" id="TIGR01960">
    <property type="entry name" value="ndhF3_CO2"/>
    <property type="match status" value="1"/>
</dbReference>
<comment type="subcellular location">
    <subcellularLocation>
        <location evidence="1">Endomembrane system</location>
        <topology evidence="1">Multi-pass membrane protein</topology>
    </subcellularLocation>
    <subcellularLocation>
        <location evidence="6">Membrane</location>
        <topology evidence="6">Multi-pass membrane protein</topology>
    </subcellularLocation>
</comment>
<keyword evidence="2 6" id="KW-0812">Transmembrane</keyword>
<dbReference type="GO" id="GO:0008137">
    <property type="term" value="F:NADH dehydrogenase (ubiquinone) activity"/>
    <property type="evidence" value="ECO:0007669"/>
    <property type="project" value="InterPro"/>
</dbReference>
<dbReference type="GO" id="GO:0003954">
    <property type="term" value="F:NADH dehydrogenase activity"/>
    <property type="evidence" value="ECO:0007669"/>
    <property type="project" value="TreeGrafter"/>
</dbReference>
<evidence type="ECO:0000256" key="5">
    <source>
        <dbReference type="ARBA" id="ARBA00025624"/>
    </source>
</evidence>
<dbReference type="GO" id="GO:0015990">
    <property type="term" value="P:electron transport coupled proton transport"/>
    <property type="evidence" value="ECO:0007669"/>
    <property type="project" value="TreeGrafter"/>
</dbReference>
<dbReference type="EC" id="1.6.99.5" evidence="10"/>
<feature type="transmembrane region" description="Helical" evidence="7">
    <location>
        <begin position="219"/>
        <end position="244"/>
    </location>
</feature>
<dbReference type="Pfam" id="PF00361">
    <property type="entry name" value="Proton_antipo_M"/>
    <property type="match status" value="1"/>
</dbReference>
<name>B8HMF7_CYAP4</name>
<feature type="transmembrane region" description="Helical" evidence="7">
    <location>
        <begin position="185"/>
        <end position="207"/>
    </location>
</feature>
<dbReference type="Gene3D" id="1.20.5.2700">
    <property type="match status" value="1"/>
</dbReference>
<keyword evidence="4 7" id="KW-0472">Membrane</keyword>
<dbReference type="EMBL" id="CP001344">
    <property type="protein sequence ID" value="ACL47164.1"/>
    <property type="molecule type" value="Genomic_DNA"/>
</dbReference>
<feature type="transmembrane region" description="Helical" evidence="7">
    <location>
        <begin position="256"/>
        <end position="276"/>
    </location>
</feature>
<dbReference type="PRINTS" id="PR01434">
    <property type="entry name" value="NADHDHGNASE5"/>
</dbReference>
<dbReference type="PANTHER" id="PTHR42829">
    <property type="entry name" value="NADH-UBIQUINONE OXIDOREDUCTASE CHAIN 5"/>
    <property type="match status" value="1"/>
</dbReference>
<evidence type="ECO:0000259" key="8">
    <source>
        <dbReference type="Pfam" id="PF00361"/>
    </source>
</evidence>
<feature type="transmembrane region" description="Helical" evidence="7">
    <location>
        <begin position="609"/>
        <end position="630"/>
    </location>
</feature>
<dbReference type="GO" id="GO:0016020">
    <property type="term" value="C:membrane"/>
    <property type="evidence" value="ECO:0007669"/>
    <property type="project" value="UniProtKB-SubCell"/>
</dbReference>
<evidence type="ECO:0000256" key="2">
    <source>
        <dbReference type="ARBA" id="ARBA00022692"/>
    </source>
</evidence>
<evidence type="ECO:0000256" key="3">
    <source>
        <dbReference type="ARBA" id="ARBA00022989"/>
    </source>
</evidence>